<evidence type="ECO:0000313" key="2">
    <source>
        <dbReference type="EMBL" id="PME73023.1"/>
    </source>
</evidence>
<evidence type="ECO:0000256" key="1">
    <source>
        <dbReference type="SAM" id="MobiDB-lite"/>
    </source>
</evidence>
<dbReference type="AlphaFoldDB" id="A0A2N7C6R4"/>
<comment type="caution">
    <text evidence="2">The sequence shown here is derived from an EMBL/GenBank/DDBJ whole genome shotgun (WGS) entry which is preliminary data.</text>
</comment>
<protein>
    <submittedName>
        <fullName evidence="2">Uncharacterized protein</fullName>
    </submittedName>
</protein>
<feature type="region of interest" description="Disordered" evidence="1">
    <location>
        <begin position="1"/>
        <end position="22"/>
    </location>
</feature>
<sequence>MVNNQRNVSAFEQDPPTSTTTGRINIVGPLYEKEVVLKILESEGNTPIPWTRQCKTDIQNLALDTDDINELLKQAIKQGQYLKSEWCVQKPTGPWAACDSYRLQREEWIEYAYKYISCNYYVKFAIGKTGKILLLVSCHVSQ</sequence>
<dbReference type="Proteomes" id="UP000235778">
    <property type="component" value="Unassembled WGS sequence"/>
</dbReference>
<reference evidence="3" key="1">
    <citation type="submission" date="2016-07" db="EMBL/GenBank/DDBJ databases">
        <title>Nontailed viruses are major unrecognized killers of bacteria in the ocean.</title>
        <authorList>
            <person name="Kauffman K."/>
            <person name="Hussain F."/>
            <person name="Yang J."/>
            <person name="Arevalo P."/>
            <person name="Brown J."/>
            <person name="Cutler M."/>
            <person name="Kelly L."/>
            <person name="Polz M.F."/>
        </authorList>
    </citation>
    <scope>NUCLEOTIDE SEQUENCE [LARGE SCALE GENOMIC DNA]</scope>
    <source>
        <strain evidence="3">10N.286.55.C1</strain>
    </source>
</reference>
<proteinExistence type="predicted"/>
<evidence type="ECO:0000313" key="3">
    <source>
        <dbReference type="Proteomes" id="UP000235778"/>
    </source>
</evidence>
<organism evidence="2 3">
    <name type="scientific">Vibrio lentus</name>
    <dbReference type="NCBI Taxonomy" id="136468"/>
    <lineage>
        <taxon>Bacteria</taxon>
        <taxon>Pseudomonadati</taxon>
        <taxon>Pseudomonadota</taxon>
        <taxon>Gammaproteobacteria</taxon>
        <taxon>Vibrionales</taxon>
        <taxon>Vibrionaceae</taxon>
        <taxon>Vibrio</taxon>
    </lineage>
</organism>
<name>A0A2N7C6R4_9VIBR</name>
<dbReference type="EMBL" id="MCSI01000018">
    <property type="protein sequence ID" value="PME73023.1"/>
    <property type="molecule type" value="Genomic_DNA"/>
</dbReference>
<gene>
    <name evidence="2" type="ORF">BCV30_21470</name>
</gene>
<accession>A0A2N7C6R4</accession>